<comment type="subunit">
    <text evidence="4 14">Homodimer.</text>
</comment>
<dbReference type="AlphaFoldDB" id="A0A7C5JX83"/>
<keyword evidence="8 14" id="KW-0489">Methyltransferase</keyword>
<evidence type="ECO:0000256" key="4">
    <source>
        <dbReference type="ARBA" id="ARBA00011738"/>
    </source>
</evidence>
<dbReference type="EMBL" id="DRTU01000239">
    <property type="protein sequence ID" value="HHI00975.1"/>
    <property type="molecule type" value="Genomic_DNA"/>
</dbReference>
<organism evidence="15">
    <name type="scientific">Thermococcus litoralis</name>
    <dbReference type="NCBI Taxonomy" id="2265"/>
    <lineage>
        <taxon>Archaea</taxon>
        <taxon>Methanobacteriati</taxon>
        <taxon>Methanobacteriota</taxon>
        <taxon>Thermococci</taxon>
        <taxon>Thermococcales</taxon>
        <taxon>Thermococcaceae</taxon>
        <taxon>Thermococcus</taxon>
    </lineage>
</organism>
<proteinExistence type="inferred from homology"/>
<evidence type="ECO:0000256" key="3">
    <source>
        <dbReference type="ARBA" id="ARBA00010324"/>
    </source>
</evidence>
<dbReference type="GO" id="GO:0005737">
    <property type="term" value="C:cytoplasm"/>
    <property type="evidence" value="ECO:0007669"/>
    <property type="project" value="UniProtKB-SubCell"/>
</dbReference>
<evidence type="ECO:0000256" key="13">
    <source>
        <dbReference type="ARBA" id="ARBA00047792"/>
    </source>
</evidence>
<dbReference type="InterPro" id="IPR029026">
    <property type="entry name" value="tRNA_m1G_MTases_N"/>
</dbReference>
<sequence>MIVVLRLGHRPERDKRITTHVALTARAFGADKIIIAAEKDEHVYESVTDVVKRWGGPFEIEFNPHWRQILREWKGKIVHLTMYGIPIDEAIPKIREALKKDDILVVVGAEKVPREVYEVSHYNVAVGNQPHSEVAALAVFLDRLLEGKGLKKEFKNAKVKIIPQEKGKKVISLEEQRDVK</sequence>
<comment type="catalytic activity">
    <reaction evidence="13 14">
        <text>cytidine(56) in tRNA + S-adenosyl-L-methionine = 2'-O-methylcytidine(56) in tRNA + S-adenosyl-L-homocysteine + H(+)</text>
        <dbReference type="Rhea" id="RHEA:42968"/>
        <dbReference type="Rhea" id="RHEA-COMP:10308"/>
        <dbReference type="Rhea" id="RHEA-COMP:10309"/>
        <dbReference type="ChEBI" id="CHEBI:15378"/>
        <dbReference type="ChEBI" id="CHEBI:57856"/>
        <dbReference type="ChEBI" id="CHEBI:59789"/>
        <dbReference type="ChEBI" id="CHEBI:74495"/>
        <dbReference type="ChEBI" id="CHEBI:82748"/>
        <dbReference type="EC" id="2.1.1.206"/>
    </reaction>
</comment>
<dbReference type="Proteomes" id="UP000886217">
    <property type="component" value="Unassembled WGS sequence"/>
</dbReference>
<dbReference type="CDD" id="cd18083">
    <property type="entry name" value="aTrm56-like"/>
    <property type="match status" value="1"/>
</dbReference>
<feature type="binding site" evidence="14">
    <location>
        <begin position="108"/>
        <end position="112"/>
    </location>
    <ligand>
        <name>S-adenosyl-L-methionine</name>
        <dbReference type="ChEBI" id="CHEBI:59789"/>
    </ligand>
</feature>
<dbReference type="SUPFAM" id="SSF75217">
    <property type="entry name" value="alpha/beta knot"/>
    <property type="match status" value="1"/>
</dbReference>
<protein>
    <recommendedName>
        <fullName evidence="6 14">tRNA (cytidine(56)-2'-O)-methyltransferase</fullName>
        <ecNumber evidence="5 14">2.1.1.206</ecNumber>
    </recommendedName>
    <alternativeName>
        <fullName evidence="12 14">tRNA ribose 2'-O-methyltransferase aTrm56</fullName>
    </alternativeName>
</protein>
<dbReference type="EC" id="2.1.1.206" evidence="5 14"/>
<gene>
    <name evidence="15" type="ORF">ENL40_05865</name>
</gene>
<dbReference type="InterPro" id="IPR029028">
    <property type="entry name" value="Alpha/beta_knot_MTases"/>
</dbReference>
<name>A0A7C5JX83_THELI</name>
<evidence type="ECO:0000256" key="1">
    <source>
        <dbReference type="ARBA" id="ARBA00003959"/>
    </source>
</evidence>
<evidence type="ECO:0000256" key="9">
    <source>
        <dbReference type="ARBA" id="ARBA00022679"/>
    </source>
</evidence>
<comment type="function">
    <text evidence="1 14">Specifically catalyzes the AdoMet-dependent 2'-O-ribose methylation of cytidine at position 56 in tRNAs.</text>
</comment>
<comment type="similarity">
    <text evidence="3 14">Belongs to the aTrm56 family.</text>
</comment>
<comment type="caution">
    <text evidence="15">The sequence shown here is derived from an EMBL/GenBank/DDBJ whole genome shotgun (WGS) entry which is preliminary data.</text>
</comment>
<comment type="subcellular location">
    <subcellularLocation>
        <location evidence="2 14">Cytoplasm</location>
    </subcellularLocation>
</comment>
<dbReference type="GO" id="GO:0002128">
    <property type="term" value="P:tRNA nucleoside ribose methylation"/>
    <property type="evidence" value="ECO:0007669"/>
    <property type="project" value="UniProtKB-UniRule"/>
</dbReference>
<evidence type="ECO:0000256" key="5">
    <source>
        <dbReference type="ARBA" id="ARBA00012624"/>
    </source>
</evidence>
<reference evidence="15" key="1">
    <citation type="journal article" date="2020" name="mSystems">
        <title>Genome- and Community-Level Interaction Insights into Carbon Utilization and Element Cycling Functions of Hydrothermarchaeota in Hydrothermal Sediment.</title>
        <authorList>
            <person name="Zhou Z."/>
            <person name="Liu Y."/>
            <person name="Xu W."/>
            <person name="Pan J."/>
            <person name="Luo Z.H."/>
            <person name="Li M."/>
        </authorList>
    </citation>
    <scope>NUCLEOTIDE SEQUENCE [LARGE SCALE GENOMIC DNA]</scope>
    <source>
        <strain evidence="15">HyVt-93</strain>
    </source>
</reference>
<dbReference type="NCBIfam" id="NF003048">
    <property type="entry name" value="PRK03958.1"/>
    <property type="match status" value="1"/>
</dbReference>
<keyword evidence="7 14" id="KW-0963">Cytoplasm</keyword>
<dbReference type="HAMAP" id="MF_00077">
    <property type="entry name" value="tRNA_methyltr_aTrm56"/>
    <property type="match status" value="1"/>
</dbReference>
<evidence type="ECO:0000256" key="10">
    <source>
        <dbReference type="ARBA" id="ARBA00022691"/>
    </source>
</evidence>
<dbReference type="PANTHER" id="PTHR42197:SF1">
    <property type="entry name" value="TRNA (CYTIDINE(56)-2'-O)-METHYLTRANSFERASE"/>
    <property type="match status" value="1"/>
</dbReference>
<keyword evidence="11 14" id="KW-0819">tRNA processing</keyword>
<dbReference type="PIRSF" id="PIRSF016123">
    <property type="entry name" value="UCP016123"/>
    <property type="match status" value="1"/>
</dbReference>
<evidence type="ECO:0000313" key="15">
    <source>
        <dbReference type="EMBL" id="HHI00975.1"/>
    </source>
</evidence>
<dbReference type="InterPro" id="IPR002845">
    <property type="entry name" value="tRNA_mtfrase_aTrm56"/>
</dbReference>
<evidence type="ECO:0000256" key="8">
    <source>
        <dbReference type="ARBA" id="ARBA00022603"/>
    </source>
</evidence>
<accession>A0A7C5JX83</accession>
<evidence type="ECO:0000256" key="2">
    <source>
        <dbReference type="ARBA" id="ARBA00004496"/>
    </source>
</evidence>
<dbReference type="Pfam" id="PF01994">
    <property type="entry name" value="Trm56"/>
    <property type="match status" value="1"/>
</dbReference>
<keyword evidence="9 14" id="KW-0808">Transferase</keyword>
<dbReference type="PANTHER" id="PTHR42197">
    <property type="entry name" value="TRNA (CYTIDINE(56)-2'-O)-METHYLTRANSFERASE"/>
    <property type="match status" value="1"/>
</dbReference>
<keyword evidence="10 14" id="KW-0949">S-adenosyl-L-methionine</keyword>
<dbReference type="Gene3D" id="3.40.1280.10">
    <property type="match status" value="1"/>
</dbReference>
<dbReference type="GO" id="GO:0106059">
    <property type="term" value="F:tRNA (cytidine(56)-2'-O)-methyltransferase activity"/>
    <property type="evidence" value="ECO:0007669"/>
    <property type="project" value="UniProtKB-EC"/>
</dbReference>
<evidence type="ECO:0000256" key="7">
    <source>
        <dbReference type="ARBA" id="ARBA00022490"/>
    </source>
</evidence>
<evidence type="ECO:0000256" key="12">
    <source>
        <dbReference type="ARBA" id="ARBA00029826"/>
    </source>
</evidence>
<evidence type="ECO:0000256" key="11">
    <source>
        <dbReference type="ARBA" id="ARBA00022694"/>
    </source>
</evidence>
<feature type="binding site" evidence="14">
    <location>
        <position position="80"/>
    </location>
    <ligand>
        <name>S-adenosyl-L-methionine</name>
        <dbReference type="ChEBI" id="CHEBI:59789"/>
    </ligand>
</feature>
<evidence type="ECO:0000256" key="14">
    <source>
        <dbReference type="HAMAP-Rule" id="MF_00077"/>
    </source>
</evidence>
<feature type="binding site" evidence="14">
    <location>
        <begin position="126"/>
        <end position="133"/>
    </location>
    <ligand>
        <name>S-adenosyl-L-methionine</name>
        <dbReference type="ChEBI" id="CHEBI:59789"/>
    </ligand>
</feature>
<evidence type="ECO:0000256" key="6">
    <source>
        <dbReference type="ARBA" id="ARBA00013709"/>
    </source>
</evidence>